<sequence>MVFTIEPMINQGRRTVQTEGRRLDGRDARWATVRAIRAHRRRDPKRCASLDVASRGKDVALAIVPEGRKFPRPALLIPLITAGVYIFDTFELNGCRLDGSWLTRMFSSGS</sequence>
<organism evidence="1 2">
    <name type="scientific">Necator americanus</name>
    <name type="common">Human hookworm</name>
    <dbReference type="NCBI Taxonomy" id="51031"/>
    <lineage>
        <taxon>Eukaryota</taxon>
        <taxon>Metazoa</taxon>
        <taxon>Ecdysozoa</taxon>
        <taxon>Nematoda</taxon>
        <taxon>Chromadorea</taxon>
        <taxon>Rhabditida</taxon>
        <taxon>Rhabditina</taxon>
        <taxon>Rhabditomorpha</taxon>
        <taxon>Strongyloidea</taxon>
        <taxon>Ancylostomatidae</taxon>
        <taxon>Bunostominae</taxon>
        <taxon>Necator</taxon>
    </lineage>
</organism>
<dbReference type="KEGG" id="nai:NECAME_16233"/>
<evidence type="ECO:0000313" key="2">
    <source>
        <dbReference type="Proteomes" id="UP000053676"/>
    </source>
</evidence>
<dbReference type="EMBL" id="KI657522">
    <property type="protein sequence ID" value="ETN86632.1"/>
    <property type="molecule type" value="Genomic_DNA"/>
</dbReference>
<evidence type="ECO:0000313" key="1">
    <source>
        <dbReference type="EMBL" id="ETN86632.1"/>
    </source>
</evidence>
<reference evidence="2" key="1">
    <citation type="journal article" date="2014" name="Nat. Genet.">
        <title>Genome of the human hookworm Necator americanus.</title>
        <authorList>
            <person name="Tang Y.T."/>
            <person name="Gao X."/>
            <person name="Rosa B.A."/>
            <person name="Abubucker S."/>
            <person name="Hallsworth-Pepin K."/>
            <person name="Martin J."/>
            <person name="Tyagi R."/>
            <person name="Heizer E."/>
            <person name="Zhang X."/>
            <person name="Bhonagiri-Palsikar V."/>
            <person name="Minx P."/>
            <person name="Warren W.C."/>
            <person name="Wang Q."/>
            <person name="Zhan B."/>
            <person name="Hotez P.J."/>
            <person name="Sternberg P.W."/>
            <person name="Dougall A."/>
            <person name="Gaze S.T."/>
            <person name="Mulvenna J."/>
            <person name="Sotillo J."/>
            <person name="Ranganathan S."/>
            <person name="Rabelo E.M."/>
            <person name="Wilson R.K."/>
            <person name="Felgner P.L."/>
            <person name="Bethony J."/>
            <person name="Hawdon J.M."/>
            <person name="Gasser R.B."/>
            <person name="Loukas A."/>
            <person name="Mitreva M."/>
        </authorList>
    </citation>
    <scope>NUCLEOTIDE SEQUENCE [LARGE SCALE GENOMIC DNA]</scope>
</reference>
<accession>W2U008</accession>
<proteinExistence type="predicted"/>
<gene>
    <name evidence="1" type="ORF">NECAME_16233</name>
</gene>
<keyword evidence="2" id="KW-1185">Reference proteome</keyword>
<dbReference type="Proteomes" id="UP000053676">
    <property type="component" value="Unassembled WGS sequence"/>
</dbReference>
<name>W2U008_NECAM</name>
<dbReference type="AlphaFoldDB" id="W2U008"/>
<protein>
    <submittedName>
        <fullName evidence="1">Uncharacterized protein</fullName>
    </submittedName>
</protein>